<evidence type="ECO:0000313" key="2">
    <source>
        <dbReference type="EMBL" id="QJA85770.1"/>
    </source>
</evidence>
<name>A0A6M3JGJ5_9ZZZZ</name>
<dbReference type="EMBL" id="MT141694">
    <property type="protein sequence ID" value="QJA69309.1"/>
    <property type="molecule type" value="Genomic_DNA"/>
</dbReference>
<reference evidence="1" key="1">
    <citation type="submission" date="2020-03" db="EMBL/GenBank/DDBJ databases">
        <title>The deep terrestrial virosphere.</title>
        <authorList>
            <person name="Holmfeldt K."/>
            <person name="Nilsson E."/>
            <person name="Simone D."/>
            <person name="Lopez-Fernandez M."/>
            <person name="Wu X."/>
            <person name="de Brujin I."/>
            <person name="Lundin D."/>
            <person name="Andersson A."/>
            <person name="Bertilsson S."/>
            <person name="Dopson M."/>
        </authorList>
    </citation>
    <scope>NUCLEOTIDE SEQUENCE</scope>
    <source>
        <strain evidence="1">MM415A04811</strain>
        <strain evidence="2">MM415B02177</strain>
    </source>
</reference>
<organism evidence="1">
    <name type="scientific">viral metagenome</name>
    <dbReference type="NCBI Taxonomy" id="1070528"/>
    <lineage>
        <taxon>unclassified sequences</taxon>
        <taxon>metagenomes</taxon>
        <taxon>organismal metagenomes</taxon>
    </lineage>
</organism>
<sequence>MNAEAEEDDRLDAELADADWCRECDRPIGLGWCDGCLAVNVSAAVFEEESRDE</sequence>
<dbReference type="EMBL" id="MT142594">
    <property type="protein sequence ID" value="QJA85770.1"/>
    <property type="molecule type" value="Genomic_DNA"/>
</dbReference>
<proteinExistence type="predicted"/>
<accession>A0A6M3JGJ5</accession>
<protein>
    <submittedName>
        <fullName evidence="1">Uncharacterized protein</fullName>
    </submittedName>
</protein>
<dbReference type="AlphaFoldDB" id="A0A6M3JGJ5"/>
<evidence type="ECO:0000313" key="1">
    <source>
        <dbReference type="EMBL" id="QJA69309.1"/>
    </source>
</evidence>
<gene>
    <name evidence="1" type="ORF">MM415A04811_0011</name>
    <name evidence="2" type="ORF">MM415B02177_0011</name>
</gene>